<accession>A0A087RZG9</accession>
<dbReference type="AlphaFoldDB" id="A0A087RZG9"/>
<reference evidence="2 3" key="1">
    <citation type="submission" date="2014-06" db="EMBL/GenBank/DDBJ databases">
        <authorList>
            <person name="Ngugi D.K."/>
            <person name="Blom J."/>
            <person name="Alam I."/>
            <person name="Rashid M."/>
            <person name="Baalawi W."/>
            <person name="Zhang G."/>
            <person name="Hikmawan T."/>
            <person name="Guan Y."/>
            <person name="Antunes A."/>
            <person name="Siam R."/>
            <person name="El-Dorry H."/>
            <person name="Bajic V."/>
            <person name="Stingl U."/>
        </authorList>
    </citation>
    <scope>NUCLEOTIDE SEQUENCE [LARGE SCALE GENOMIC DNA]</scope>
    <source>
        <strain evidence="2">SCGC AAA799-P11</strain>
    </source>
</reference>
<name>A0A087RZG9_9ARCH</name>
<evidence type="ECO:0000259" key="1">
    <source>
        <dbReference type="PROSITE" id="PS50983"/>
    </source>
</evidence>
<dbReference type="PROSITE" id="PS50983">
    <property type="entry name" value="FE_B12_PBP"/>
    <property type="match status" value="1"/>
</dbReference>
<organism evidence="2 3">
    <name type="scientific">Marine Group I thaumarchaeote SCGC AAA799-P11</name>
    <dbReference type="NCBI Taxonomy" id="1502295"/>
    <lineage>
        <taxon>Archaea</taxon>
        <taxon>Nitrososphaerota</taxon>
        <taxon>Marine Group I</taxon>
    </lineage>
</organism>
<gene>
    <name evidence="2" type="ORF">AAA799P11_00904</name>
</gene>
<evidence type="ECO:0000313" key="3">
    <source>
        <dbReference type="Proteomes" id="UP000029387"/>
    </source>
</evidence>
<evidence type="ECO:0000313" key="2">
    <source>
        <dbReference type="EMBL" id="KFM18873.1"/>
    </source>
</evidence>
<dbReference type="InterPro" id="IPR051030">
    <property type="entry name" value="Vitamin_B12-ABC_binding"/>
</dbReference>
<dbReference type="Proteomes" id="UP000029387">
    <property type="component" value="Unassembled WGS sequence"/>
</dbReference>
<dbReference type="Gene3D" id="3.40.50.1980">
    <property type="entry name" value="Nitrogenase molybdenum iron protein domain"/>
    <property type="match status" value="2"/>
</dbReference>
<dbReference type="SUPFAM" id="SSF53807">
    <property type="entry name" value="Helical backbone' metal receptor"/>
    <property type="match status" value="1"/>
</dbReference>
<dbReference type="Pfam" id="PF01497">
    <property type="entry name" value="Peripla_BP_2"/>
    <property type="match status" value="1"/>
</dbReference>
<keyword evidence="3" id="KW-1185">Reference proteome</keyword>
<dbReference type="EMBL" id="JOSZ01000012">
    <property type="protein sequence ID" value="KFM18873.1"/>
    <property type="molecule type" value="Genomic_DNA"/>
</dbReference>
<dbReference type="PANTHER" id="PTHR42860:SF1">
    <property type="entry name" value="VITAMIN B12-BINDING PROTEIN"/>
    <property type="match status" value="1"/>
</dbReference>
<dbReference type="InterPro" id="IPR002491">
    <property type="entry name" value="ABC_transptr_periplasmic_BD"/>
</dbReference>
<comment type="caution">
    <text evidence="2">The sequence shown here is derived from an EMBL/GenBank/DDBJ whole genome shotgun (WGS) entry which is preliminary data.</text>
</comment>
<sequence>MTVNRIVSFLPSATELLYEFGVEDKIYGVTHECRFPEEAISKPQVISAVIDSDKLSSNEINTQTCQLLNEGKDIFMLNEKNLKDANPDLIISQETCEVCAAYTNQVNKALQIIDRKPIIHSIDPHNISEILDTVIKLGKILEEEDKAKEISESLEKRIQKIKNTEHTNIPKILAIEWIEPFFTAGHWVPEMIEIAGGRNTISKTGEHSRRMDFEEISNSDADIIILMP</sequence>
<feature type="domain" description="Fe/B12 periplasmic-binding" evidence="1">
    <location>
        <begin position="5"/>
        <end position="228"/>
    </location>
</feature>
<dbReference type="PATRIC" id="fig|1502295.3.peg.866"/>
<protein>
    <submittedName>
        <fullName evidence="2">Periplasmic binding protein</fullName>
    </submittedName>
</protein>
<dbReference type="PANTHER" id="PTHR42860">
    <property type="entry name" value="VITAMIN B12-BINDING PROTEIN"/>
    <property type="match status" value="1"/>
</dbReference>
<proteinExistence type="predicted"/>